<dbReference type="Gene3D" id="3.40.50.2300">
    <property type="match status" value="1"/>
</dbReference>
<evidence type="ECO:0000256" key="6">
    <source>
        <dbReference type="ARBA" id="ARBA00022679"/>
    </source>
</evidence>
<evidence type="ECO:0000256" key="5">
    <source>
        <dbReference type="ARBA" id="ARBA00022553"/>
    </source>
</evidence>
<keyword evidence="6" id="KW-0808">Transferase</keyword>
<dbReference type="GO" id="GO:0000155">
    <property type="term" value="F:phosphorelay sensor kinase activity"/>
    <property type="evidence" value="ECO:0007669"/>
    <property type="project" value="InterPro"/>
</dbReference>
<keyword evidence="18" id="KW-1185">Reference proteome</keyword>
<dbReference type="Pfam" id="PF00072">
    <property type="entry name" value="Response_reg"/>
    <property type="match status" value="1"/>
</dbReference>
<keyword evidence="8" id="KW-0547">Nucleotide-binding</keyword>
<reference evidence="17 18" key="1">
    <citation type="submission" date="2023-01" db="EMBL/GenBank/DDBJ databases">
        <title>Complete genome sequence of Roseicyclus marinus strain Dej080120_10.</title>
        <authorList>
            <person name="Ueki S."/>
            <person name="Maruyama F."/>
        </authorList>
    </citation>
    <scope>NUCLEOTIDE SEQUENCE [LARGE SCALE GENOMIC DNA]</scope>
    <source>
        <strain evidence="17 18">Dej080120_10</strain>
    </source>
</reference>
<dbReference type="Pfam" id="PF12860">
    <property type="entry name" value="PAS_7"/>
    <property type="match status" value="1"/>
</dbReference>
<keyword evidence="11" id="KW-1133">Transmembrane helix</keyword>
<keyword evidence="4" id="KW-1003">Cell membrane</keyword>
<keyword evidence="5 14" id="KW-0597">Phosphoprotein</keyword>
<dbReference type="FunFam" id="3.30.565.10:FF:000010">
    <property type="entry name" value="Sensor histidine kinase RcsC"/>
    <property type="match status" value="1"/>
</dbReference>
<dbReference type="InterPro" id="IPR036097">
    <property type="entry name" value="HisK_dim/P_sf"/>
</dbReference>
<dbReference type="FunFam" id="1.10.287.130:FF:000003">
    <property type="entry name" value="Histidine kinase"/>
    <property type="match status" value="1"/>
</dbReference>
<name>A0AA48KKB5_9RHOB</name>
<evidence type="ECO:0000256" key="10">
    <source>
        <dbReference type="ARBA" id="ARBA00022840"/>
    </source>
</evidence>
<evidence type="ECO:0000256" key="9">
    <source>
        <dbReference type="ARBA" id="ARBA00022777"/>
    </source>
</evidence>
<evidence type="ECO:0000256" key="12">
    <source>
        <dbReference type="ARBA" id="ARBA00023012"/>
    </source>
</evidence>
<evidence type="ECO:0000259" key="16">
    <source>
        <dbReference type="PROSITE" id="PS50110"/>
    </source>
</evidence>
<dbReference type="KEGG" id="rmai:MACH21_32060"/>
<dbReference type="Gene3D" id="1.10.287.130">
    <property type="match status" value="1"/>
</dbReference>
<gene>
    <name evidence="17" type="ORF">MACH21_32060</name>
</gene>
<feature type="modified residue" description="4-aspartylphosphate" evidence="14">
    <location>
        <position position="519"/>
    </location>
</feature>
<dbReference type="SUPFAM" id="SSF55874">
    <property type="entry name" value="ATPase domain of HSP90 chaperone/DNA topoisomerase II/histidine kinase"/>
    <property type="match status" value="1"/>
</dbReference>
<evidence type="ECO:0000313" key="18">
    <source>
        <dbReference type="Proteomes" id="UP001337723"/>
    </source>
</evidence>
<dbReference type="PROSITE" id="PS50110">
    <property type="entry name" value="RESPONSE_REGULATORY"/>
    <property type="match status" value="1"/>
</dbReference>
<dbReference type="InterPro" id="IPR001789">
    <property type="entry name" value="Sig_transdc_resp-reg_receiver"/>
</dbReference>
<evidence type="ECO:0000256" key="13">
    <source>
        <dbReference type="ARBA" id="ARBA00023136"/>
    </source>
</evidence>
<proteinExistence type="predicted"/>
<dbReference type="RefSeq" id="WP_338273122.1">
    <property type="nucleotide sequence ID" value="NZ_AP027266.1"/>
</dbReference>
<dbReference type="PROSITE" id="PS50109">
    <property type="entry name" value="HIS_KIN"/>
    <property type="match status" value="1"/>
</dbReference>
<dbReference type="SMART" id="SM00388">
    <property type="entry name" value="HisKA"/>
    <property type="match status" value="1"/>
</dbReference>
<evidence type="ECO:0000256" key="1">
    <source>
        <dbReference type="ARBA" id="ARBA00000085"/>
    </source>
</evidence>
<evidence type="ECO:0000256" key="14">
    <source>
        <dbReference type="PROSITE-ProRule" id="PRU00169"/>
    </source>
</evidence>
<keyword evidence="12" id="KW-0902">Two-component regulatory system</keyword>
<dbReference type="PANTHER" id="PTHR45339:SF1">
    <property type="entry name" value="HYBRID SIGNAL TRANSDUCTION HISTIDINE KINASE J"/>
    <property type="match status" value="1"/>
</dbReference>
<evidence type="ECO:0000313" key="17">
    <source>
        <dbReference type="EMBL" id="BDW87029.1"/>
    </source>
</evidence>
<feature type="domain" description="Histidine kinase" evidence="15">
    <location>
        <begin position="225"/>
        <end position="448"/>
    </location>
</feature>
<dbReference type="CDD" id="cd16922">
    <property type="entry name" value="HATPase_EvgS-ArcB-TorS-like"/>
    <property type="match status" value="1"/>
</dbReference>
<dbReference type="SUPFAM" id="SSF47384">
    <property type="entry name" value="Homodimeric domain of signal transducing histidine kinase"/>
    <property type="match status" value="1"/>
</dbReference>
<keyword evidence="7" id="KW-0812">Transmembrane</keyword>
<dbReference type="SMART" id="SM00448">
    <property type="entry name" value="REC"/>
    <property type="match status" value="1"/>
</dbReference>
<evidence type="ECO:0000256" key="8">
    <source>
        <dbReference type="ARBA" id="ARBA00022741"/>
    </source>
</evidence>
<keyword evidence="13" id="KW-0472">Membrane</keyword>
<dbReference type="PRINTS" id="PR00344">
    <property type="entry name" value="BCTRLSENSOR"/>
</dbReference>
<keyword evidence="10" id="KW-0067">ATP-binding</keyword>
<keyword evidence="9" id="KW-0418">Kinase</keyword>
<organism evidence="17 18">
    <name type="scientific">Roseicyclus marinus</name>
    <dbReference type="NCBI Taxonomy" id="2161673"/>
    <lineage>
        <taxon>Bacteria</taxon>
        <taxon>Pseudomonadati</taxon>
        <taxon>Pseudomonadota</taxon>
        <taxon>Alphaproteobacteria</taxon>
        <taxon>Rhodobacterales</taxon>
        <taxon>Roseobacteraceae</taxon>
        <taxon>Roseicyclus</taxon>
    </lineage>
</organism>
<feature type="domain" description="Response regulatory" evidence="16">
    <location>
        <begin position="470"/>
        <end position="589"/>
    </location>
</feature>
<dbReference type="InterPro" id="IPR004358">
    <property type="entry name" value="Sig_transdc_His_kin-like_C"/>
</dbReference>
<dbReference type="InterPro" id="IPR005467">
    <property type="entry name" value="His_kinase_dom"/>
</dbReference>
<dbReference type="InterPro" id="IPR011006">
    <property type="entry name" value="CheY-like_superfamily"/>
</dbReference>
<dbReference type="Pfam" id="PF00512">
    <property type="entry name" value="HisKA"/>
    <property type="match status" value="1"/>
</dbReference>
<evidence type="ECO:0000259" key="15">
    <source>
        <dbReference type="PROSITE" id="PS50109"/>
    </source>
</evidence>
<dbReference type="InterPro" id="IPR003594">
    <property type="entry name" value="HATPase_dom"/>
</dbReference>
<evidence type="ECO:0000256" key="11">
    <source>
        <dbReference type="ARBA" id="ARBA00022989"/>
    </source>
</evidence>
<dbReference type="AlphaFoldDB" id="A0AA48KKB5"/>
<dbReference type="EC" id="2.7.13.3" evidence="3"/>
<dbReference type="InterPro" id="IPR003661">
    <property type="entry name" value="HisK_dim/P_dom"/>
</dbReference>
<dbReference type="CDD" id="cd17546">
    <property type="entry name" value="REC_hyHK_CKI1_RcsC-like"/>
    <property type="match status" value="1"/>
</dbReference>
<evidence type="ECO:0000256" key="2">
    <source>
        <dbReference type="ARBA" id="ARBA00004651"/>
    </source>
</evidence>
<dbReference type="PANTHER" id="PTHR45339">
    <property type="entry name" value="HYBRID SIGNAL TRANSDUCTION HISTIDINE KINASE J"/>
    <property type="match status" value="1"/>
</dbReference>
<dbReference type="SMART" id="SM00387">
    <property type="entry name" value="HATPase_c"/>
    <property type="match status" value="1"/>
</dbReference>
<dbReference type="Pfam" id="PF02518">
    <property type="entry name" value="HATPase_c"/>
    <property type="match status" value="1"/>
</dbReference>
<accession>A0AA48KKB5</accession>
<evidence type="ECO:0000256" key="3">
    <source>
        <dbReference type="ARBA" id="ARBA00012438"/>
    </source>
</evidence>
<sequence>MSIEGFDSRLARERRGRLQAERLLAQRSEELYSAHRKLAEHAHALSHTVIEQRAAHADLVGRSTQAQAALALATEKAVVAERRLWDALSAVEGGFAMFDRDLRLVIANPAWMRAFDGVADVAPGASYEAILRVSVEEGLVDLGDTTPEEWIARMIARWQMPTIPPVDIRLFNGIHIRLIDKRTPEGDLVSLAVDITDTIRRERDLERARDAAEAAARAKSAFLANMSHEIRTPMNGVVSMAELLRDTALTEEQALYADTIRNSGEALLVIINDILDYSKIDAGKLVLHSEGFDLRQTILEIFQLMRPGLEGKALELRLDHDGDLQGGLIGDRGRIRQILTNLIGNSVKFTDAGHVTVRVRAAKAPHPQGKVSIRVTVEDTGIGIAPEMQAHIFGEFNQVETDATRRFDGTGLGLAITQRLVALMGGEIWLTSEPGKGSVFGFAIPLGIDPAQVPEPPRPEVPPPRPARLRVLAAEDNKTNQLVFRSMLKGIDLDLELVENGFLCVEAYKRRVPDLIFTDISMPEMDGTEAAQAIRAIEAGLGLLPVPIIAMTAHALEGDRARILAAGIDGYMTKPLRKSDLHMMIRTHAPEALGKIRGLMAANPPAPG</sequence>
<evidence type="ECO:0000256" key="7">
    <source>
        <dbReference type="ARBA" id="ARBA00022692"/>
    </source>
</evidence>
<dbReference type="Gene3D" id="3.30.450.20">
    <property type="entry name" value="PAS domain"/>
    <property type="match status" value="1"/>
</dbReference>
<dbReference type="CDD" id="cd00082">
    <property type="entry name" value="HisKA"/>
    <property type="match status" value="1"/>
</dbReference>
<dbReference type="InterPro" id="IPR036890">
    <property type="entry name" value="HATPase_C_sf"/>
</dbReference>
<comment type="subcellular location">
    <subcellularLocation>
        <location evidence="2">Cell membrane</location>
        <topology evidence="2">Multi-pass membrane protein</topology>
    </subcellularLocation>
</comment>
<evidence type="ECO:0000256" key="4">
    <source>
        <dbReference type="ARBA" id="ARBA00022475"/>
    </source>
</evidence>
<dbReference type="GO" id="GO:0005886">
    <property type="term" value="C:plasma membrane"/>
    <property type="evidence" value="ECO:0007669"/>
    <property type="project" value="UniProtKB-SubCell"/>
</dbReference>
<protein>
    <recommendedName>
        <fullName evidence="3">histidine kinase</fullName>
        <ecNumber evidence="3">2.7.13.3</ecNumber>
    </recommendedName>
</protein>
<dbReference type="Proteomes" id="UP001337723">
    <property type="component" value="Chromosome"/>
</dbReference>
<dbReference type="EMBL" id="AP027266">
    <property type="protein sequence ID" value="BDW87029.1"/>
    <property type="molecule type" value="Genomic_DNA"/>
</dbReference>
<dbReference type="Gene3D" id="3.30.565.10">
    <property type="entry name" value="Histidine kinase-like ATPase, C-terminal domain"/>
    <property type="match status" value="1"/>
</dbReference>
<dbReference type="GO" id="GO:0005524">
    <property type="term" value="F:ATP binding"/>
    <property type="evidence" value="ECO:0007669"/>
    <property type="project" value="UniProtKB-KW"/>
</dbReference>
<dbReference type="SUPFAM" id="SSF52172">
    <property type="entry name" value="CheY-like"/>
    <property type="match status" value="1"/>
</dbReference>
<comment type="catalytic activity">
    <reaction evidence="1">
        <text>ATP + protein L-histidine = ADP + protein N-phospho-L-histidine.</text>
        <dbReference type="EC" id="2.7.13.3"/>
    </reaction>
</comment>